<proteinExistence type="predicted"/>
<dbReference type="HOGENOM" id="CLU_2426944_0_0_1"/>
<reference evidence="1 2" key="1">
    <citation type="journal article" date="2012" name="Science">
        <title>The Paleozoic origin of enzymatic lignin decomposition reconstructed from 31 fungal genomes.</title>
        <authorList>
            <person name="Floudas D."/>
            <person name="Binder M."/>
            <person name="Riley R."/>
            <person name="Barry K."/>
            <person name="Blanchette R.A."/>
            <person name="Henrissat B."/>
            <person name="Martinez A.T."/>
            <person name="Otillar R."/>
            <person name="Spatafora J.W."/>
            <person name="Yadav J.S."/>
            <person name="Aerts A."/>
            <person name="Benoit I."/>
            <person name="Boyd A."/>
            <person name="Carlson A."/>
            <person name="Copeland A."/>
            <person name="Coutinho P.M."/>
            <person name="de Vries R.P."/>
            <person name="Ferreira P."/>
            <person name="Findley K."/>
            <person name="Foster B."/>
            <person name="Gaskell J."/>
            <person name="Glotzer D."/>
            <person name="Gorecki P."/>
            <person name="Heitman J."/>
            <person name="Hesse C."/>
            <person name="Hori C."/>
            <person name="Igarashi K."/>
            <person name="Jurgens J.A."/>
            <person name="Kallen N."/>
            <person name="Kersten P."/>
            <person name="Kohler A."/>
            <person name="Kuees U."/>
            <person name="Kumar T.K.A."/>
            <person name="Kuo A."/>
            <person name="LaButti K."/>
            <person name="Larrondo L.F."/>
            <person name="Lindquist E."/>
            <person name="Ling A."/>
            <person name="Lombard V."/>
            <person name="Lucas S."/>
            <person name="Lundell T."/>
            <person name="Martin R."/>
            <person name="McLaughlin D.J."/>
            <person name="Morgenstern I."/>
            <person name="Morin E."/>
            <person name="Murat C."/>
            <person name="Nagy L.G."/>
            <person name="Nolan M."/>
            <person name="Ohm R.A."/>
            <person name="Patyshakuliyeva A."/>
            <person name="Rokas A."/>
            <person name="Ruiz-Duenas F.J."/>
            <person name="Sabat G."/>
            <person name="Salamov A."/>
            <person name="Samejima M."/>
            <person name="Schmutz J."/>
            <person name="Slot J.C."/>
            <person name="St John F."/>
            <person name="Stenlid J."/>
            <person name="Sun H."/>
            <person name="Sun S."/>
            <person name="Syed K."/>
            <person name="Tsang A."/>
            <person name="Wiebenga A."/>
            <person name="Young D."/>
            <person name="Pisabarro A."/>
            <person name="Eastwood D.C."/>
            <person name="Martin F."/>
            <person name="Cullen D."/>
            <person name="Grigoriev I.V."/>
            <person name="Hibbett D.S."/>
        </authorList>
    </citation>
    <scope>NUCLEOTIDE SEQUENCE [LARGE SCALE GENOMIC DNA]</scope>
    <source>
        <strain evidence="1 2">ATCC 11539</strain>
    </source>
</reference>
<dbReference type="Proteomes" id="UP000030669">
    <property type="component" value="Unassembled WGS sequence"/>
</dbReference>
<organism evidence="1 2">
    <name type="scientific">Gloeophyllum trabeum (strain ATCC 11539 / FP-39264 / Madison 617)</name>
    <name type="common">Brown rot fungus</name>
    <dbReference type="NCBI Taxonomy" id="670483"/>
    <lineage>
        <taxon>Eukaryota</taxon>
        <taxon>Fungi</taxon>
        <taxon>Dikarya</taxon>
        <taxon>Basidiomycota</taxon>
        <taxon>Agaricomycotina</taxon>
        <taxon>Agaricomycetes</taxon>
        <taxon>Gloeophyllales</taxon>
        <taxon>Gloeophyllaceae</taxon>
        <taxon>Gloeophyllum</taxon>
    </lineage>
</organism>
<evidence type="ECO:0000313" key="2">
    <source>
        <dbReference type="Proteomes" id="UP000030669"/>
    </source>
</evidence>
<accession>S7RZN8</accession>
<dbReference type="EMBL" id="KB469297">
    <property type="protein sequence ID" value="EPQ58914.1"/>
    <property type="molecule type" value="Genomic_DNA"/>
</dbReference>
<sequence>MASEVVRYRTETVTDSDDIAPGDIVAVQHSQYGKREGLVVGSHYDYAGRLIVEVQMEPGDVYHTWAPTVTRIKRTIYRTPTKHRTIERHIYW</sequence>
<dbReference type="eggNOG" id="ENOG502SVE2">
    <property type="taxonomic scope" value="Eukaryota"/>
</dbReference>
<keyword evidence="2" id="KW-1185">Reference proteome</keyword>
<dbReference type="GeneID" id="19306990"/>
<gene>
    <name evidence="1" type="ORF">GLOTRDRAFT_54486</name>
</gene>
<dbReference type="KEGG" id="gtr:GLOTRDRAFT_54486"/>
<dbReference type="AlphaFoldDB" id="S7RZN8"/>
<dbReference type="OMA" id="IERRIYW"/>
<protein>
    <recommendedName>
        <fullName evidence="3">Hypervirulence associated protein TUDOR domain-containing protein</fullName>
    </recommendedName>
</protein>
<evidence type="ECO:0000313" key="1">
    <source>
        <dbReference type="EMBL" id="EPQ58914.1"/>
    </source>
</evidence>
<evidence type="ECO:0008006" key="3">
    <source>
        <dbReference type="Google" id="ProtNLM"/>
    </source>
</evidence>
<dbReference type="OrthoDB" id="3185196at2759"/>
<dbReference type="RefSeq" id="XP_007861833.1">
    <property type="nucleotide sequence ID" value="XM_007863642.1"/>
</dbReference>
<name>S7RZN8_GLOTA</name>